<dbReference type="Gene3D" id="3.40.50.300">
    <property type="entry name" value="P-loop containing nucleotide triphosphate hydrolases"/>
    <property type="match status" value="1"/>
</dbReference>
<accession>A0A1C4TWK4</accession>
<evidence type="ECO:0000313" key="4">
    <source>
        <dbReference type="EMBL" id="SCE63774.1"/>
    </source>
</evidence>
<keyword evidence="2 4" id="KW-0808">Transferase</keyword>
<evidence type="ECO:0000313" key="5">
    <source>
        <dbReference type="Proteomes" id="UP000199375"/>
    </source>
</evidence>
<feature type="domain" description="Sulfotransferase" evidence="3">
    <location>
        <begin position="25"/>
        <end position="275"/>
    </location>
</feature>
<comment type="similarity">
    <text evidence="1">Belongs to the sulfotransferase 1 family.</text>
</comment>
<evidence type="ECO:0000256" key="1">
    <source>
        <dbReference type="ARBA" id="ARBA00005771"/>
    </source>
</evidence>
<evidence type="ECO:0000256" key="2">
    <source>
        <dbReference type="ARBA" id="ARBA00022679"/>
    </source>
</evidence>
<dbReference type="AlphaFoldDB" id="A0A1C4TWK4"/>
<evidence type="ECO:0000259" key="3">
    <source>
        <dbReference type="Pfam" id="PF00685"/>
    </source>
</evidence>
<dbReference type="Pfam" id="PF00685">
    <property type="entry name" value="Sulfotransfer_1"/>
    <property type="match status" value="1"/>
</dbReference>
<organism evidence="4 5">
    <name type="scientific">Micromonospora haikouensis</name>
    <dbReference type="NCBI Taxonomy" id="686309"/>
    <lineage>
        <taxon>Bacteria</taxon>
        <taxon>Bacillati</taxon>
        <taxon>Actinomycetota</taxon>
        <taxon>Actinomycetes</taxon>
        <taxon>Micromonosporales</taxon>
        <taxon>Micromonosporaceae</taxon>
        <taxon>Micromonospora</taxon>
    </lineage>
</organism>
<dbReference type="RefSeq" id="WP_091274237.1">
    <property type="nucleotide sequence ID" value="NZ_FMCW01000001.1"/>
</dbReference>
<dbReference type="EMBL" id="FMCW01000001">
    <property type="protein sequence ID" value="SCE63774.1"/>
    <property type="molecule type" value="Genomic_DNA"/>
</dbReference>
<protein>
    <submittedName>
        <fullName evidence="4">Sulfotransferase domain-containing protein</fullName>
    </submittedName>
</protein>
<name>A0A1C4TWK4_9ACTN</name>
<proteinExistence type="inferred from homology"/>
<dbReference type="PANTHER" id="PTHR11783">
    <property type="entry name" value="SULFOTRANSFERASE SULT"/>
    <property type="match status" value="1"/>
</dbReference>
<dbReference type="GO" id="GO:0008146">
    <property type="term" value="F:sulfotransferase activity"/>
    <property type="evidence" value="ECO:0007669"/>
    <property type="project" value="InterPro"/>
</dbReference>
<dbReference type="Proteomes" id="UP000199375">
    <property type="component" value="Unassembled WGS sequence"/>
</dbReference>
<sequence length="297" mass="33613">MPDQPFRYRSSEEDSARWAGFPFRDGDIVISTRSKSGTTWMQMICALLVFGTPDLPAPLSQLSPWLDWLAEPRDEVYARLAAQRHRRFVKTHTPLDGVPLDDRAHYVVVARHPLDMAVSLWHQSGNLDRARLAELTGRPAPAGPPAPRTPLVESLRRWVDREVDPRAELDSLQGVLWHLGDAWGRRDRPNVTLVHYDDLVADLAGQMRALAGRLGVEVAQPRWPELVEAATFDRMRERADLLVPDPAGVLKDRNAFFRRGRSGQGRELLDAATLARYRARTVALAPPDLLAWLHRDR</sequence>
<dbReference type="InterPro" id="IPR000863">
    <property type="entry name" value="Sulfotransferase_dom"/>
</dbReference>
<dbReference type="InterPro" id="IPR027417">
    <property type="entry name" value="P-loop_NTPase"/>
</dbReference>
<gene>
    <name evidence="4" type="ORF">GA0070558_10182</name>
</gene>
<reference evidence="4 5" key="1">
    <citation type="submission" date="2016-06" db="EMBL/GenBank/DDBJ databases">
        <authorList>
            <person name="Kjaerup R.B."/>
            <person name="Dalgaard T.S."/>
            <person name="Juul-Madsen H.R."/>
        </authorList>
    </citation>
    <scope>NUCLEOTIDE SEQUENCE [LARGE SCALE GENOMIC DNA]</scope>
    <source>
        <strain evidence="4 5">DSM 45626</strain>
    </source>
</reference>
<dbReference type="SUPFAM" id="SSF52540">
    <property type="entry name" value="P-loop containing nucleoside triphosphate hydrolases"/>
    <property type="match status" value="1"/>
</dbReference>